<comment type="cofactor">
    <cofactor evidence="7">
        <name>heme</name>
        <dbReference type="ChEBI" id="CHEBI:30413"/>
    </cofactor>
</comment>
<dbReference type="PRINTS" id="PR00463">
    <property type="entry name" value="EP450I"/>
</dbReference>
<dbReference type="AlphaFoldDB" id="A0AAP0LU70"/>
<evidence type="ECO:0000256" key="8">
    <source>
        <dbReference type="RuleBase" id="RU000461"/>
    </source>
</evidence>
<gene>
    <name evidence="10" type="ORF">WN944_018150</name>
</gene>
<keyword evidence="9" id="KW-0812">Transmembrane</keyword>
<dbReference type="GO" id="GO:0020037">
    <property type="term" value="F:heme binding"/>
    <property type="evidence" value="ECO:0007669"/>
    <property type="project" value="InterPro"/>
</dbReference>
<keyword evidence="5 7" id="KW-0408">Iron</keyword>
<dbReference type="FunFam" id="1.10.630.10:FF:000026">
    <property type="entry name" value="Cytochrome P450 82C4"/>
    <property type="match status" value="1"/>
</dbReference>
<evidence type="ECO:0000256" key="6">
    <source>
        <dbReference type="ARBA" id="ARBA00023033"/>
    </source>
</evidence>
<feature type="binding site" description="axial binding residue" evidence="7">
    <location>
        <position position="467"/>
    </location>
    <ligand>
        <name>heme</name>
        <dbReference type="ChEBI" id="CHEBI:30413"/>
    </ligand>
    <ligandPart>
        <name>Fe</name>
        <dbReference type="ChEBI" id="CHEBI:18248"/>
    </ligandPart>
</feature>
<evidence type="ECO:0000256" key="7">
    <source>
        <dbReference type="PIRSR" id="PIRSR602401-1"/>
    </source>
</evidence>
<feature type="transmembrane region" description="Helical" evidence="9">
    <location>
        <begin position="12"/>
        <end position="30"/>
    </location>
</feature>
<keyword evidence="4 8" id="KW-0560">Oxidoreductase</keyword>
<dbReference type="Pfam" id="PF00067">
    <property type="entry name" value="p450"/>
    <property type="match status" value="1"/>
</dbReference>
<keyword evidence="2 7" id="KW-0349">Heme</keyword>
<dbReference type="GO" id="GO:0016709">
    <property type="term" value="F:oxidoreductase activity, acting on paired donors, with incorporation or reduction of molecular oxygen, NAD(P)H as one donor, and incorporation of one atom of oxygen"/>
    <property type="evidence" value="ECO:0007669"/>
    <property type="project" value="UniProtKB-ARBA"/>
</dbReference>
<comment type="similarity">
    <text evidence="1 8">Belongs to the cytochrome P450 family.</text>
</comment>
<evidence type="ECO:0000256" key="9">
    <source>
        <dbReference type="SAM" id="Phobius"/>
    </source>
</evidence>
<keyword evidence="11" id="KW-1185">Reference proteome</keyword>
<dbReference type="InterPro" id="IPR050651">
    <property type="entry name" value="Plant_Cytochrome_P450_Monoox"/>
</dbReference>
<keyword evidence="9" id="KW-0472">Membrane</keyword>
<evidence type="ECO:0000256" key="3">
    <source>
        <dbReference type="ARBA" id="ARBA00022723"/>
    </source>
</evidence>
<evidence type="ECO:0000313" key="11">
    <source>
        <dbReference type="Proteomes" id="UP001428341"/>
    </source>
</evidence>
<evidence type="ECO:0000256" key="4">
    <source>
        <dbReference type="ARBA" id="ARBA00023002"/>
    </source>
</evidence>
<evidence type="ECO:0000256" key="2">
    <source>
        <dbReference type="ARBA" id="ARBA00022617"/>
    </source>
</evidence>
<dbReference type="PANTHER" id="PTHR47947:SF19">
    <property type="entry name" value="CYTOCHROME P450 82C3-RELATED"/>
    <property type="match status" value="1"/>
</dbReference>
<evidence type="ECO:0000313" key="10">
    <source>
        <dbReference type="EMBL" id="KAK9186761.1"/>
    </source>
</evidence>
<organism evidence="10 11">
    <name type="scientific">Citrus x changshan-huyou</name>
    <dbReference type="NCBI Taxonomy" id="2935761"/>
    <lineage>
        <taxon>Eukaryota</taxon>
        <taxon>Viridiplantae</taxon>
        <taxon>Streptophyta</taxon>
        <taxon>Embryophyta</taxon>
        <taxon>Tracheophyta</taxon>
        <taxon>Spermatophyta</taxon>
        <taxon>Magnoliopsida</taxon>
        <taxon>eudicotyledons</taxon>
        <taxon>Gunneridae</taxon>
        <taxon>Pentapetalae</taxon>
        <taxon>rosids</taxon>
        <taxon>malvids</taxon>
        <taxon>Sapindales</taxon>
        <taxon>Rutaceae</taxon>
        <taxon>Aurantioideae</taxon>
        <taxon>Citrus</taxon>
    </lineage>
</organism>
<comment type="caution">
    <text evidence="10">The sequence shown here is derived from an EMBL/GenBank/DDBJ whole genome shotgun (WGS) entry which is preliminary data.</text>
</comment>
<dbReference type="CDD" id="cd20654">
    <property type="entry name" value="CYP82"/>
    <property type="match status" value="1"/>
</dbReference>
<dbReference type="InterPro" id="IPR002401">
    <property type="entry name" value="Cyt_P450_E_grp-I"/>
</dbReference>
<keyword evidence="3 7" id="KW-0479">Metal-binding</keyword>
<dbReference type="SUPFAM" id="SSF48264">
    <property type="entry name" value="Cytochrome P450"/>
    <property type="match status" value="1"/>
</dbReference>
<dbReference type="PRINTS" id="PR00385">
    <property type="entry name" value="P450"/>
</dbReference>
<evidence type="ECO:0000256" key="1">
    <source>
        <dbReference type="ARBA" id="ARBA00010617"/>
    </source>
</evidence>
<dbReference type="InterPro" id="IPR001128">
    <property type="entry name" value="Cyt_P450"/>
</dbReference>
<evidence type="ECO:0008006" key="12">
    <source>
        <dbReference type="Google" id="ProtNLM"/>
    </source>
</evidence>
<name>A0AAP0LU70_9ROSI</name>
<feature type="transmembrane region" description="Helical" evidence="9">
    <location>
        <begin position="120"/>
        <end position="140"/>
    </location>
</feature>
<dbReference type="InterPro" id="IPR017972">
    <property type="entry name" value="Cyt_P450_CS"/>
</dbReference>
<evidence type="ECO:0000256" key="5">
    <source>
        <dbReference type="ARBA" id="ARBA00023004"/>
    </source>
</evidence>
<reference evidence="10 11" key="1">
    <citation type="submission" date="2024-05" db="EMBL/GenBank/DDBJ databases">
        <title>Haplotype-resolved chromosome-level genome assembly of Huyou (Citrus changshanensis).</title>
        <authorList>
            <person name="Miao C."/>
            <person name="Chen W."/>
            <person name="Wu Y."/>
            <person name="Wang L."/>
            <person name="Zhao S."/>
            <person name="Grierson D."/>
            <person name="Xu C."/>
            <person name="Chen K."/>
        </authorList>
    </citation>
    <scope>NUCLEOTIDE SEQUENCE [LARGE SCALE GENOMIC DNA]</scope>
    <source>
        <strain evidence="10">01-14</strain>
        <tissue evidence="10">Leaf</tissue>
    </source>
</reference>
<sequence length="528" mass="58999">MAMNNLSAESTVAAAISALVIFLSIFLLISKNGQKRTLKKKQAQQAPEAGGAWPLIGHLHILRGPEPAHRVLGNMADKYGPIFTMKLGVKQALVVSNWEIAKECFTTNDKAFASRPKTMAMELLGCNFLAIGFAPYGNYWRQSRKIATIELLSNRRLEMLKHVRESEVKASIQRLYKNCISGSSSRKVVSVEMIHWLEGTVLDIILRIIAGKRHTSQSKEVNDWQQQITKFTALSGQFVVSDALPFLRWLDIGGYERLMSKTAKYFDIILQEWLDEHKMKRDSDDVKGDEDFMYVLLSLLDDNAEQLPGRDADAVIKAICVTIIVAAADTSVVTLTWAIALLVNNPDVLKKAQDELDIQVGTERPVNESDTRNLVYLQAIIKETMRLYPAAPLLLPHESIEECVVNGYHVPAGTQLFVNAWKIQRDPCVWEEPCQFQPERFLTRDKDIDVRGQNFELIPFGSGRRMCPAVSLGLQVMQLTLASLVHGFDFTTPSDEPVDMGEAMGLIIAKATPLEVLVSPRLSASLYG</sequence>
<protein>
    <recommendedName>
        <fullName evidence="12">Cytochrome P450</fullName>
    </recommendedName>
</protein>
<proteinExistence type="inferred from homology"/>
<dbReference type="PROSITE" id="PS00086">
    <property type="entry name" value="CYTOCHROME_P450"/>
    <property type="match status" value="1"/>
</dbReference>
<dbReference type="GO" id="GO:0005506">
    <property type="term" value="F:iron ion binding"/>
    <property type="evidence" value="ECO:0007669"/>
    <property type="project" value="InterPro"/>
</dbReference>
<keyword evidence="9" id="KW-1133">Transmembrane helix</keyword>
<keyword evidence="6 8" id="KW-0503">Monooxygenase</keyword>
<accession>A0AAP0LU70</accession>
<dbReference type="Proteomes" id="UP001428341">
    <property type="component" value="Unassembled WGS sequence"/>
</dbReference>
<dbReference type="Gene3D" id="1.10.630.10">
    <property type="entry name" value="Cytochrome P450"/>
    <property type="match status" value="1"/>
</dbReference>
<dbReference type="EMBL" id="JBCGBO010000007">
    <property type="protein sequence ID" value="KAK9186761.1"/>
    <property type="molecule type" value="Genomic_DNA"/>
</dbReference>
<dbReference type="InterPro" id="IPR036396">
    <property type="entry name" value="Cyt_P450_sf"/>
</dbReference>
<dbReference type="PANTHER" id="PTHR47947">
    <property type="entry name" value="CYTOCHROME P450 82C3-RELATED"/>
    <property type="match status" value="1"/>
</dbReference>